<comment type="caution">
    <text evidence="1">The sequence shown here is derived from an EMBL/GenBank/DDBJ whole genome shotgun (WGS) entry which is preliminary data.</text>
</comment>
<protein>
    <submittedName>
        <fullName evidence="1">5400_t:CDS:1</fullName>
    </submittedName>
</protein>
<sequence>ENKKNTMAQDQIVRTTVTEHRATKRPTEDVPLIVTLPSKFRSHASSSREPFRSVQESFNTKDVK</sequence>
<keyword evidence="2" id="KW-1185">Reference proteome</keyword>
<accession>A0ACA9PMB6</accession>
<dbReference type="EMBL" id="CAJVQC010022219">
    <property type="protein sequence ID" value="CAG8716998.1"/>
    <property type="molecule type" value="Genomic_DNA"/>
</dbReference>
<organism evidence="1 2">
    <name type="scientific">Racocetra persica</name>
    <dbReference type="NCBI Taxonomy" id="160502"/>
    <lineage>
        <taxon>Eukaryota</taxon>
        <taxon>Fungi</taxon>
        <taxon>Fungi incertae sedis</taxon>
        <taxon>Mucoromycota</taxon>
        <taxon>Glomeromycotina</taxon>
        <taxon>Glomeromycetes</taxon>
        <taxon>Diversisporales</taxon>
        <taxon>Gigasporaceae</taxon>
        <taxon>Racocetra</taxon>
    </lineage>
</organism>
<feature type="non-terminal residue" evidence="1">
    <location>
        <position position="1"/>
    </location>
</feature>
<reference evidence="1" key="1">
    <citation type="submission" date="2021-06" db="EMBL/GenBank/DDBJ databases">
        <authorList>
            <person name="Kallberg Y."/>
            <person name="Tangrot J."/>
            <person name="Rosling A."/>
        </authorList>
    </citation>
    <scope>NUCLEOTIDE SEQUENCE</scope>
    <source>
        <strain evidence="1">MA461A</strain>
    </source>
</reference>
<dbReference type="Proteomes" id="UP000789920">
    <property type="component" value="Unassembled WGS sequence"/>
</dbReference>
<evidence type="ECO:0000313" key="2">
    <source>
        <dbReference type="Proteomes" id="UP000789920"/>
    </source>
</evidence>
<name>A0ACA9PMB6_9GLOM</name>
<gene>
    <name evidence="1" type="ORF">RPERSI_LOCUS10975</name>
</gene>
<proteinExistence type="predicted"/>
<evidence type="ECO:0000313" key="1">
    <source>
        <dbReference type="EMBL" id="CAG8716998.1"/>
    </source>
</evidence>